<proteinExistence type="predicted"/>
<dbReference type="AlphaFoldDB" id="B5XNQ1"/>
<reference evidence="1 2" key="1">
    <citation type="journal article" date="2008" name="PLoS Genet.">
        <title>Complete genome sequence of the N2-fixing broad host range endophyte Klebsiella pneumoniae 342 and virulence predictions verified in mice.</title>
        <authorList>
            <person name="Fouts D.E."/>
            <person name="Tyler H.L."/>
            <person name="DeBoy R.T."/>
            <person name="Daugherty S."/>
            <person name="Ren Q."/>
            <person name="Badger J.H."/>
            <person name="Durkin A.S."/>
            <person name="Huot H."/>
            <person name="Shrivastava S."/>
            <person name="Kothari S."/>
            <person name="Dodson R.J."/>
            <person name="Mohamoud Y."/>
            <person name="Khouri H."/>
            <person name="Roesch L.F."/>
            <person name="Krogfelt K.A."/>
            <person name="Struve C."/>
            <person name="Triplett E.W."/>
            <person name="Methe B.A."/>
        </authorList>
    </citation>
    <scope>NUCLEOTIDE SEQUENCE [LARGE SCALE GENOMIC DNA]</scope>
    <source>
        <strain evidence="1 2">342</strain>
    </source>
</reference>
<accession>B5XNQ1</accession>
<gene>
    <name evidence="1" type="ordered locus">KPK_1311</name>
</gene>
<dbReference type="BioCyc" id="KPNE507522:GI0B-1311-MONOMER"/>
<organism evidence="1 2">
    <name type="scientific">Klebsiella variicola (strain 342)</name>
    <name type="common">Klebsiella pneumoniae</name>
    <dbReference type="NCBI Taxonomy" id="507522"/>
    <lineage>
        <taxon>Bacteria</taxon>
        <taxon>Pseudomonadati</taxon>
        <taxon>Pseudomonadota</taxon>
        <taxon>Gammaproteobacteria</taxon>
        <taxon>Enterobacterales</taxon>
        <taxon>Enterobacteriaceae</taxon>
        <taxon>Klebsiella/Raoultella group</taxon>
        <taxon>Klebsiella</taxon>
        <taxon>Klebsiella pneumoniae complex</taxon>
    </lineage>
</organism>
<dbReference type="KEGG" id="kpe:KPK_1311"/>
<evidence type="ECO:0000313" key="2">
    <source>
        <dbReference type="Proteomes" id="UP000001734"/>
    </source>
</evidence>
<dbReference type="HOGENOM" id="CLU_3311300_0_0_6"/>
<dbReference type="EMBL" id="CP000964">
    <property type="protein sequence ID" value="ACI10756.1"/>
    <property type="molecule type" value="Genomic_DNA"/>
</dbReference>
<dbReference type="Proteomes" id="UP000001734">
    <property type="component" value="Chromosome"/>
</dbReference>
<sequence>MTIYPLFHADCKAGSQTFAFPVRIAPIFLAYRKRVETSQ</sequence>
<protein>
    <submittedName>
        <fullName evidence="1">Uncharacterized protein</fullName>
    </submittedName>
</protein>
<name>B5XNQ1_KLEV3</name>
<evidence type="ECO:0000313" key="1">
    <source>
        <dbReference type="EMBL" id="ACI10756.1"/>
    </source>
</evidence>